<evidence type="ECO:0000313" key="2">
    <source>
        <dbReference type="Proteomes" id="UP000478546"/>
    </source>
</evidence>
<evidence type="ECO:0000313" key="1">
    <source>
        <dbReference type="EMBL" id="NDK57624.1"/>
    </source>
</evidence>
<organism evidence="1 2">
    <name type="scientific">Pontibacter fetidus</name>
    <dbReference type="NCBI Taxonomy" id="2700082"/>
    <lineage>
        <taxon>Bacteria</taxon>
        <taxon>Pseudomonadati</taxon>
        <taxon>Bacteroidota</taxon>
        <taxon>Cytophagia</taxon>
        <taxon>Cytophagales</taxon>
        <taxon>Hymenobacteraceae</taxon>
        <taxon>Pontibacter</taxon>
    </lineage>
</organism>
<proteinExistence type="predicted"/>
<sequence length="513" mass="60120">MDDLKTTLDTLDEEDKQALAAFIQRQKQKAFRKDLELLHLLQLPKPLTSEQIIARLYKNDPNPVAYYALRKRLMRHISDFILLKRMAEDTTASAPIMGLLSLARYLFEVRLDKMAWNYLRKAEKLAQTNEQFDLLNTIYNLQIDKADNEFADDLDEIIQKRNQNKLAADEEERANIANSIINKRLRDVRRQGSDMHFGRIIQEVLKEYGLSEAVSKRPALLYKLMSIARSAILAGKDFLSFEPYIIKQYQETEQHYGFSKANQYYKLSLLYMIAHVLYRNKKFTASADYLEQLKTILEGDGKEHYTHFYPRYVFLMVANQVFMRRNPEAIQLMEHLLHKAKVTLTNKDNLTAHLGLSFNYFTQGAYGKANRVLMNIKRSDKWCESKMGREWVLKKNLGEMIIQYELGNIDLTLNKIRSIERMFKDLLQQPVYSNVSRFLELIKFMIDNPQTITTPAFMQHVEESLAYTTFERTDIQEISFYAWLKAKMFSRTYYDMLLELGSGAEAIVEGQEV</sequence>
<protein>
    <submittedName>
        <fullName evidence="1">Uncharacterized protein</fullName>
    </submittedName>
</protein>
<gene>
    <name evidence="1" type="ORF">GWO68_16990</name>
</gene>
<dbReference type="EMBL" id="JAAEAA010000032">
    <property type="protein sequence ID" value="NDK57624.1"/>
    <property type="molecule type" value="Genomic_DNA"/>
</dbReference>
<dbReference type="Gene3D" id="1.25.40.10">
    <property type="entry name" value="Tetratricopeptide repeat domain"/>
    <property type="match status" value="1"/>
</dbReference>
<dbReference type="InterPro" id="IPR011990">
    <property type="entry name" value="TPR-like_helical_dom_sf"/>
</dbReference>
<reference evidence="1 2" key="1">
    <citation type="submission" date="2020-01" db="EMBL/GenBank/DDBJ databases">
        <authorList>
            <person name="Kim M.K."/>
        </authorList>
    </citation>
    <scope>NUCLEOTIDE SEQUENCE [LARGE SCALE GENOMIC DNA]</scope>
    <source>
        <strain evidence="1 2">BT213</strain>
    </source>
</reference>
<comment type="caution">
    <text evidence="1">The sequence shown here is derived from an EMBL/GenBank/DDBJ whole genome shotgun (WGS) entry which is preliminary data.</text>
</comment>
<dbReference type="SUPFAM" id="SSF48452">
    <property type="entry name" value="TPR-like"/>
    <property type="match status" value="1"/>
</dbReference>
<keyword evidence="2" id="KW-1185">Reference proteome</keyword>
<dbReference type="AlphaFoldDB" id="A0A6B2HCQ1"/>
<accession>A0A6B2HCQ1</accession>
<dbReference type="Proteomes" id="UP000478546">
    <property type="component" value="Unassembled WGS sequence"/>
</dbReference>
<name>A0A6B2HCQ1_9BACT</name>
<dbReference type="RefSeq" id="WP_162347684.1">
    <property type="nucleotide sequence ID" value="NZ_JAAEAA010000032.1"/>
</dbReference>